<evidence type="ECO:0000256" key="3">
    <source>
        <dbReference type="ARBA" id="ARBA00022692"/>
    </source>
</evidence>
<proteinExistence type="inferred from homology"/>
<name>A0A1N6K2P2_9BURK</name>
<protein>
    <submittedName>
        <fullName evidence="9">Cytochrome c biogenesis protein CcdA</fullName>
    </submittedName>
</protein>
<dbReference type="EMBL" id="FSRM01000002">
    <property type="protein sequence ID" value="SIO50781.1"/>
    <property type="molecule type" value="Genomic_DNA"/>
</dbReference>
<dbReference type="OrthoDB" id="9811352at2"/>
<comment type="subcellular location">
    <subcellularLocation>
        <location evidence="1">Membrane</location>
        <topology evidence="1">Multi-pass membrane protein</topology>
    </subcellularLocation>
</comment>
<feature type="transmembrane region" description="Helical" evidence="7">
    <location>
        <begin position="157"/>
        <end position="178"/>
    </location>
</feature>
<keyword evidence="6 7" id="KW-0472">Membrane</keyword>
<evidence type="ECO:0000256" key="5">
    <source>
        <dbReference type="ARBA" id="ARBA00022989"/>
    </source>
</evidence>
<evidence type="ECO:0000259" key="8">
    <source>
        <dbReference type="Pfam" id="PF02683"/>
    </source>
</evidence>
<evidence type="ECO:0000256" key="7">
    <source>
        <dbReference type="SAM" id="Phobius"/>
    </source>
</evidence>
<evidence type="ECO:0000256" key="2">
    <source>
        <dbReference type="ARBA" id="ARBA00006143"/>
    </source>
</evidence>
<dbReference type="RefSeq" id="WP_074267765.1">
    <property type="nucleotide sequence ID" value="NZ_FSRM01000002.1"/>
</dbReference>
<dbReference type="InterPro" id="IPR003834">
    <property type="entry name" value="Cyt_c_assmbl_TM_dom"/>
</dbReference>
<gene>
    <name evidence="9" type="ORF">SAMN05444168_5842</name>
</gene>
<feature type="transmembrane region" description="Helical" evidence="7">
    <location>
        <begin position="199"/>
        <end position="219"/>
    </location>
</feature>
<keyword evidence="3 7" id="KW-0812">Transmembrane</keyword>
<feature type="transmembrane region" description="Helical" evidence="7">
    <location>
        <begin position="43"/>
        <end position="66"/>
    </location>
</feature>
<dbReference type="AlphaFoldDB" id="A0A1N6K2P2"/>
<dbReference type="Pfam" id="PF02683">
    <property type="entry name" value="DsbD_TM"/>
    <property type="match status" value="1"/>
</dbReference>
<dbReference type="GO" id="GO:0016020">
    <property type="term" value="C:membrane"/>
    <property type="evidence" value="ECO:0007669"/>
    <property type="project" value="UniProtKB-SubCell"/>
</dbReference>
<feature type="transmembrane region" description="Helical" evidence="7">
    <location>
        <begin position="6"/>
        <end position="31"/>
    </location>
</feature>
<dbReference type="GO" id="GO:0017004">
    <property type="term" value="P:cytochrome complex assembly"/>
    <property type="evidence" value="ECO:0007669"/>
    <property type="project" value="UniProtKB-KW"/>
</dbReference>
<evidence type="ECO:0000313" key="10">
    <source>
        <dbReference type="Proteomes" id="UP000184693"/>
    </source>
</evidence>
<dbReference type="Proteomes" id="UP000184693">
    <property type="component" value="Unassembled WGS sequence"/>
</dbReference>
<sequence>MQFAVATYGLGFVAGAASVLSPCVLPLLPILATSALAKHRFGIVALAGGLAISFAGVGIFLATLGASAGLDPEVLRRGAAGVMVFFGLVMLSGTLQRAFSRLSAVIGVKGQQALDDVKGNGLLGQMMVGLLLGVVWTPCVGPTLGAATSLAAQGQDLGHIAILMALFGLGAALPLVLLGTISRVSLMKMRGTLATWGSTVRWTLGTLFVVMGMIVITGFDRQLETLLLSASPAWLTALTTSI</sequence>
<evidence type="ECO:0000256" key="1">
    <source>
        <dbReference type="ARBA" id="ARBA00004141"/>
    </source>
</evidence>
<organism evidence="9 10">
    <name type="scientific">Paraburkholderia phenazinium</name>
    <dbReference type="NCBI Taxonomy" id="60549"/>
    <lineage>
        <taxon>Bacteria</taxon>
        <taxon>Pseudomonadati</taxon>
        <taxon>Pseudomonadota</taxon>
        <taxon>Betaproteobacteria</taxon>
        <taxon>Burkholderiales</taxon>
        <taxon>Burkholderiaceae</taxon>
        <taxon>Paraburkholderia</taxon>
    </lineage>
</organism>
<dbReference type="PANTHER" id="PTHR31272:SF9">
    <property type="entry name" value="BLL1027 PROTEIN"/>
    <property type="match status" value="1"/>
</dbReference>
<dbReference type="PANTHER" id="PTHR31272">
    <property type="entry name" value="CYTOCHROME C-TYPE BIOGENESIS PROTEIN HI_1454-RELATED"/>
    <property type="match status" value="1"/>
</dbReference>
<evidence type="ECO:0000256" key="6">
    <source>
        <dbReference type="ARBA" id="ARBA00023136"/>
    </source>
</evidence>
<reference evidence="9 10" key="1">
    <citation type="submission" date="2016-11" db="EMBL/GenBank/DDBJ databases">
        <authorList>
            <person name="Jaros S."/>
            <person name="Januszkiewicz K."/>
            <person name="Wedrychowicz H."/>
        </authorList>
    </citation>
    <scope>NUCLEOTIDE SEQUENCE [LARGE SCALE GENOMIC DNA]</scope>
    <source>
        <strain evidence="9 10">GAS86</strain>
    </source>
</reference>
<accession>A0A1N6K2P2</accession>
<comment type="similarity">
    <text evidence="2">Belongs to the DsbD family.</text>
</comment>
<dbReference type="InterPro" id="IPR051790">
    <property type="entry name" value="Cytochrome_c-biogenesis_DsbD"/>
</dbReference>
<keyword evidence="4" id="KW-0201">Cytochrome c-type biogenesis</keyword>
<feature type="domain" description="Cytochrome C biogenesis protein transmembrane" evidence="8">
    <location>
        <begin position="9"/>
        <end position="216"/>
    </location>
</feature>
<keyword evidence="5 7" id="KW-1133">Transmembrane helix</keyword>
<evidence type="ECO:0000256" key="4">
    <source>
        <dbReference type="ARBA" id="ARBA00022748"/>
    </source>
</evidence>
<feature type="transmembrane region" description="Helical" evidence="7">
    <location>
        <begin position="78"/>
        <end position="99"/>
    </location>
</feature>
<evidence type="ECO:0000313" key="9">
    <source>
        <dbReference type="EMBL" id="SIO50781.1"/>
    </source>
</evidence>